<comment type="caution">
    <text evidence="1">The sequence shown here is derived from an EMBL/GenBank/DDBJ whole genome shotgun (WGS) entry which is preliminary data.</text>
</comment>
<protein>
    <recommendedName>
        <fullName evidence="2">Glycosyl hydrolases family 2 sugar binding domain-containing protein</fullName>
    </recommendedName>
</protein>
<proteinExistence type="predicted"/>
<dbReference type="Proteomes" id="UP000886042">
    <property type="component" value="Unassembled WGS sequence"/>
</dbReference>
<name>A0A7C3C4G8_9PROT</name>
<organism evidence="1">
    <name type="scientific">Hellea balneolensis</name>
    <dbReference type="NCBI Taxonomy" id="287478"/>
    <lineage>
        <taxon>Bacteria</taxon>
        <taxon>Pseudomonadati</taxon>
        <taxon>Pseudomonadota</taxon>
        <taxon>Alphaproteobacteria</taxon>
        <taxon>Maricaulales</taxon>
        <taxon>Robiginitomaculaceae</taxon>
        <taxon>Hellea</taxon>
    </lineage>
</organism>
<evidence type="ECO:0008006" key="2">
    <source>
        <dbReference type="Google" id="ProtNLM"/>
    </source>
</evidence>
<reference evidence="1" key="1">
    <citation type="journal article" date="2020" name="mSystems">
        <title>Genome- and Community-Level Interaction Insights into Carbon Utilization and Element Cycling Functions of Hydrothermarchaeota in Hydrothermal Sediment.</title>
        <authorList>
            <person name="Zhou Z."/>
            <person name="Liu Y."/>
            <person name="Xu W."/>
            <person name="Pan J."/>
            <person name="Luo Z.H."/>
            <person name="Li M."/>
        </authorList>
    </citation>
    <scope>NUCLEOTIDE SEQUENCE [LARGE SCALE GENOMIC DNA]</scope>
    <source>
        <strain evidence="1">HyVt-489</strain>
    </source>
</reference>
<feature type="non-terminal residue" evidence="1">
    <location>
        <position position="175"/>
    </location>
</feature>
<dbReference type="AlphaFoldDB" id="A0A7C3C4G8"/>
<gene>
    <name evidence="1" type="ORF">ENJ46_00545</name>
</gene>
<sequence length="175" mass="19681">MAASPPPPTVKAGDLNAPNWSFFDNPPLEIVGEWEVIWDDLIRPDLFDNIYQGDHFTLPARWNGHIKGQGKRSFGTATFRARLHLPEYNRELSFQLIAPHAAYRVYLDGVLIINNGTVSKTPENFHANYVSRSFEAHSGDSEIVLQVANFAHAYGGPGHALTLWDQQHLQKFLST</sequence>
<accession>A0A7C3C4G8</accession>
<evidence type="ECO:0000313" key="1">
    <source>
        <dbReference type="EMBL" id="HFB54383.1"/>
    </source>
</evidence>
<dbReference type="EMBL" id="DRMN01000037">
    <property type="protein sequence ID" value="HFB54383.1"/>
    <property type="molecule type" value="Genomic_DNA"/>
</dbReference>